<keyword evidence="4 5" id="KW-0472">Membrane</keyword>
<proteinExistence type="predicted"/>
<comment type="subcellular location">
    <subcellularLocation>
        <location evidence="1">Membrane</location>
        <topology evidence="1">Multi-pass membrane protein</topology>
    </subcellularLocation>
</comment>
<dbReference type="Proteomes" id="UP000234335">
    <property type="component" value="Unassembled WGS sequence"/>
</dbReference>
<keyword evidence="9" id="KW-1185">Reference proteome</keyword>
<keyword evidence="3 5" id="KW-1133">Transmembrane helix</keyword>
<evidence type="ECO:0000256" key="1">
    <source>
        <dbReference type="ARBA" id="ARBA00004141"/>
    </source>
</evidence>
<evidence type="ECO:0000256" key="3">
    <source>
        <dbReference type="ARBA" id="ARBA00022989"/>
    </source>
</evidence>
<evidence type="ECO:0000313" key="9">
    <source>
        <dbReference type="Proteomes" id="UP000234335"/>
    </source>
</evidence>
<evidence type="ECO:0000259" key="6">
    <source>
        <dbReference type="Pfam" id="PF01957"/>
    </source>
</evidence>
<dbReference type="Gene3D" id="2.40.50.140">
    <property type="entry name" value="Nucleic acid-binding proteins"/>
    <property type="match status" value="1"/>
</dbReference>
<evidence type="ECO:0000313" key="8">
    <source>
        <dbReference type="EMBL" id="PKZ17333.1"/>
    </source>
</evidence>
<dbReference type="InterPro" id="IPR002810">
    <property type="entry name" value="NfeD-like_C"/>
</dbReference>
<evidence type="ECO:0000256" key="2">
    <source>
        <dbReference type="ARBA" id="ARBA00022692"/>
    </source>
</evidence>
<feature type="domain" description="NfeD-like C-terminal" evidence="6">
    <location>
        <begin position="152"/>
        <end position="205"/>
    </location>
</feature>
<dbReference type="InterPro" id="IPR052165">
    <property type="entry name" value="Membrane_assoc_protease"/>
</dbReference>
<evidence type="ECO:0000256" key="5">
    <source>
        <dbReference type="SAM" id="Phobius"/>
    </source>
</evidence>
<dbReference type="InterPro" id="IPR056739">
    <property type="entry name" value="NfeD_membrane"/>
</dbReference>
<dbReference type="PANTHER" id="PTHR33507">
    <property type="entry name" value="INNER MEMBRANE PROTEIN YBBJ"/>
    <property type="match status" value="1"/>
</dbReference>
<dbReference type="GO" id="GO:0005886">
    <property type="term" value="C:plasma membrane"/>
    <property type="evidence" value="ECO:0007669"/>
    <property type="project" value="TreeGrafter"/>
</dbReference>
<keyword evidence="2 5" id="KW-0812">Transmembrane</keyword>
<evidence type="ECO:0000256" key="4">
    <source>
        <dbReference type="ARBA" id="ARBA00023136"/>
    </source>
</evidence>
<dbReference type="InterPro" id="IPR012340">
    <property type="entry name" value="NA-bd_OB-fold"/>
</dbReference>
<comment type="caution">
    <text evidence="8">The sequence shown here is derived from an EMBL/GenBank/DDBJ whole genome shotgun (WGS) entry which is preliminary data.</text>
</comment>
<evidence type="ECO:0000259" key="7">
    <source>
        <dbReference type="Pfam" id="PF24961"/>
    </source>
</evidence>
<protein>
    <submittedName>
        <fullName evidence="8">Peptidase</fullName>
    </submittedName>
</protein>
<dbReference type="EMBL" id="PKGS01000001">
    <property type="protein sequence ID" value="PKZ17333.1"/>
    <property type="molecule type" value="Genomic_DNA"/>
</dbReference>
<sequence>MLANDIIIALSFVLAVISVISILFTDKKVFFGILSLLLFGFFYYQNTIYNVADNMTIITFVMGITLLALEIFIPSFGVIGIAGVILTIYSVMDSFSDNQMGILVLIVSALAIVLTVTIYVKLGFDRSLFDKMILTNTNSSTRGYNSKISHSDLIGKLGISKTILRPTGKIEIDGRTYDAKSESDFIQKDRKVSVNDIKDGHIIVKEIK</sequence>
<gene>
    <name evidence="8" type="ORF">CYJ34_01095</name>
</gene>
<name>A0A2I1MB28_9FIRM</name>
<dbReference type="SUPFAM" id="SSF141322">
    <property type="entry name" value="NfeD domain-like"/>
    <property type="match status" value="1"/>
</dbReference>
<dbReference type="Pfam" id="PF24961">
    <property type="entry name" value="NfeD_membrane"/>
    <property type="match status" value="1"/>
</dbReference>
<feature type="domain" description="NfeD integral membrane" evidence="7">
    <location>
        <begin position="8"/>
        <end position="118"/>
    </location>
</feature>
<dbReference type="RefSeq" id="WP_101539494.1">
    <property type="nucleotide sequence ID" value="NZ_PKGS01000001.1"/>
</dbReference>
<feature type="transmembrane region" description="Helical" evidence="5">
    <location>
        <begin position="29"/>
        <end position="45"/>
    </location>
</feature>
<dbReference type="Pfam" id="PF01957">
    <property type="entry name" value="NfeD"/>
    <property type="match status" value="1"/>
</dbReference>
<dbReference type="PANTHER" id="PTHR33507:SF3">
    <property type="entry name" value="INNER MEMBRANE PROTEIN YBBJ"/>
    <property type="match status" value="1"/>
</dbReference>
<dbReference type="AlphaFoldDB" id="A0A2I1MB28"/>
<feature type="transmembrane region" description="Helical" evidence="5">
    <location>
        <begin position="57"/>
        <end position="89"/>
    </location>
</feature>
<accession>A0A2I1MB28</accession>
<organism evidence="8 9">
    <name type="scientific">Anaerococcus octavius</name>
    <dbReference type="NCBI Taxonomy" id="54007"/>
    <lineage>
        <taxon>Bacteria</taxon>
        <taxon>Bacillati</taxon>
        <taxon>Bacillota</taxon>
        <taxon>Tissierellia</taxon>
        <taxon>Tissierellales</taxon>
        <taxon>Peptoniphilaceae</taxon>
        <taxon>Anaerococcus</taxon>
    </lineage>
</organism>
<feature type="transmembrane region" description="Helical" evidence="5">
    <location>
        <begin position="101"/>
        <end position="120"/>
    </location>
</feature>
<reference evidence="8 9" key="1">
    <citation type="submission" date="2017-12" db="EMBL/GenBank/DDBJ databases">
        <title>Phylogenetic diversity of female urinary microbiome.</title>
        <authorList>
            <person name="Thomas-White K."/>
            <person name="Wolfe A.J."/>
        </authorList>
    </citation>
    <scope>NUCLEOTIDE SEQUENCE [LARGE SCALE GENOMIC DNA]</scope>
    <source>
        <strain evidence="8 9">UMB0119</strain>
    </source>
</reference>
<feature type="transmembrane region" description="Helical" evidence="5">
    <location>
        <begin position="6"/>
        <end position="24"/>
    </location>
</feature>